<reference evidence="1 2" key="1">
    <citation type="submission" date="2019-10" db="EMBL/GenBank/DDBJ databases">
        <authorList>
            <person name="Palmer J.M."/>
        </authorList>
    </citation>
    <scope>NUCLEOTIDE SEQUENCE [LARGE SCALE GENOMIC DNA]</scope>
    <source>
        <strain evidence="1 2">TWF730</strain>
    </source>
</reference>
<dbReference type="SUPFAM" id="SSF52540">
    <property type="entry name" value="P-loop containing nucleoside triphosphate hydrolases"/>
    <property type="match status" value="1"/>
</dbReference>
<keyword evidence="2" id="KW-1185">Reference proteome</keyword>
<evidence type="ECO:0008006" key="3">
    <source>
        <dbReference type="Google" id="ProtNLM"/>
    </source>
</evidence>
<accession>A0AAV9V687</accession>
<gene>
    <name evidence="1" type="ORF">TWF730_008705</name>
</gene>
<proteinExistence type="predicted"/>
<dbReference type="Proteomes" id="UP001373714">
    <property type="component" value="Unassembled WGS sequence"/>
</dbReference>
<dbReference type="Gene3D" id="3.40.50.300">
    <property type="entry name" value="P-loop containing nucleotide triphosphate hydrolases"/>
    <property type="match status" value="1"/>
</dbReference>
<dbReference type="EMBL" id="JAVHNS010000005">
    <property type="protein sequence ID" value="KAK6354294.1"/>
    <property type="molecule type" value="Genomic_DNA"/>
</dbReference>
<dbReference type="InterPro" id="IPR027417">
    <property type="entry name" value="P-loop_NTPase"/>
</dbReference>
<protein>
    <recommendedName>
        <fullName evidence="3">G domain-containing protein</fullName>
    </recommendedName>
</protein>
<comment type="caution">
    <text evidence="1">The sequence shown here is derived from an EMBL/GenBank/DDBJ whole genome shotgun (WGS) entry which is preliminary data.</text>
</comment>
<organism evidence="1 2">
    <name type="scientific">Orbilia blumenaviensis</name>
    <dbReference type="NCBI Taxonomy" id="1796055"/>
    <lineage>
        <taxon>Eukaryota</taxon>
        <taxon>Fungi</taxon>
        <taxon>Dikarya</taxon>
        <taxon>Ascomycota</taxon>
        <taxon>Pezizomycotina</taxon>
        <taxon>Orbiliomycetes</taxon>
        <taxon>Orbiliales</taxon>
        <taxon>Orbiliaceae</taxon>
        <taxon>Orbilia</taxon>
    </lineage>
</organism>
<evidence type="ECO:0000313" key="2">
    <source>
        <dbReference type="Proteomes" id="UP001373714"/>
    </source>
</evidence>
<name>A0AAV9V687_9PEZI</name>
<sequence length="806" mass="91605">MATTSEDVPQEKNIVVLGLTQNGKSSFVHSILKYAGENDPEASEAPAIGNGSASQTQDVRKYSTTIDIRRYIARKNGQRTDITHTSEGSRAVITYDDEGREDSRKYEPLVFKETVDPETKERVVITQEFEQSIRKIQAGLIPDTPEPSGCILKLNMYDTPGLSDSEGLKDLEKDFVKQGYTATEAREAATTCNRNLVDEKHKIAIMNAVKNIGTLHGVCIVIRDGKNFGQELKELKSIVETFRSISPDLNFYMIHTRVTNVTMFQAKTLNRIPKSEEFFALRATHFFINNEPDLGDDLHEGDPLSQHFAYRALSDFLFELTEASGVNITKFKYQKSDTSLEEVVASSLRIYAAYIEANNRILQEKIRLLDLERRPLLRIADVYEKERDELRSRRNTFDTTERIKVGTACRELKVGFLRSSKTVTFPIATNSVIRAVECSPENPPSASWDRSSDGIGRYMSNVRLTVHYGHVTASVTAFSFRCDVYSDTISSITSQMNSIADLRRSKVLEAYRLEQQQDKYKSEISANGARLTKLESLIEAIRARFVDDEEISDSNCERTKLRNSNNLYCVAKGHNSELEIPRELIPHIKSYEGNSRKRLYGYAECHYRARCLVAKSLVTAKRMIVRNQKARQQLKDIEAILGQHLSGNSSQHELNASLTDIVTKVEIIEVPDTASEKEVDLTAIFKSRILDLLHPFRAELEQCIEGTTTMLQGILEKVYTIEEWLDQALEELQRFREDWNARLQYHEESYDAAHQAADLVDQESYSLAQFTILRLAFEEIQRNPEAEDPFVKIAQSIAYSSLILKD</sequence>
<dbReference type="AlphaFoldDB" id="A0AAV9V687"/>
<evidence type="ECO:0000313" key="1">
    <source>
        <dbReference type="EMBL" id="KAK6354294.1"/>
    </source>
</evidence>